<feature type="domain" description="Ferric oxidoreductase" evidence="12">
    <location>
        <begin position="135"/>
        <end position="247"/>
    </location>
</feature>
<feature type="transmembrane region" description="Helical" evidence="11">
    <location>
        <begin position="405"/>
        <end position="424"/>
    </location>
</feature>
<dbReference type="SFLD" id="SFLDS00052">
    <property type="entry name" value="Ferric_Reductase_Domain"/>
    <property type="match status" value="1"/>
</dbReference>
<dbReference type="GO" id="GO:0005886">
    <property type="term" value="C:plasma membrane"/>
    <property type="evidence" value="ECO:0007669"/>
    <property type="project" value="TreeGrafter"/>
</dbReference>
<reference evidence="14" key="1">
    <citation type="journal article" date="2018" name="Nat. Microbiol.">
        <title>Leveraging single-cell genomics to expand the fungal tree of life.</title>
        <authorList>
            <person name="Ahrendt S.R."/>
            <person name="Quandt C.A."/>
            <person name="Ciobanu D."/>
            <person name="Clum A."/>
            <person name="Salamov A."/>
            <person name="Andreopoulos B."/>
            <person name="Cheng J.F."/>
            <person name="Woyke T."/>
            <person name="Pelin A."/>
            <person name="Henrissat B."/>
            <person name="Reynolds N.K."/>
            <person name="Benny G.L."/>
            <person name="Smith M.E."/>
            <person name="James T.Y."/>
            <person name="Grigoriev I.V."/>
        </authorList>
    </citation>
    <scope>NUCLEOTIDE SEQUENCE [LARGE SCALE GENOMIC DNA]</scope>
    <source>
        <strain evidence="14">Baker2002</strain>
    </source>
</reference>
<keyword evidence="2" id="KW-0285">Flavoprotein</keyword>
<dbReference type="SFLD" id="SFLDG01168">
    <property type="entry name" value="Ferric_reductase_subgroup_(FRE"/>
    <property type="match status" value="1"/>
</dbReference>
<sequence>MHSLGDYFHFPDSRYSKSEPYVQKCQAVTVRYGNLMAAFLVFFVLCIPVTNSLRANRYWLFNRIHILRATNTALDRLVRRSIISEALAARTRKLANVVYLSYGTAFQIGLWCSVFIGMCSVNICGGDLIFLSRRLGRMCVVSLPTVFFLTLQPSPLPRTLYLSLLPIHKWLSRVIVVLAVVHTVIYCIYFVRNNTVAKAWKPANLFGWVGLTGFILIALTSLLRVRDRAYKVFFLNHYFGSWMLVLCLPFHIRPVNTTYANIANVAILSYQVFNRLRMTLKVSEPGDMRIIDVSPNMAVIEFPNLWIKVRANNPGAHIRITNWHPNFIVRLFKSLIPNSHPYTLVTLPLDRYQRLVVRKSSFLWHSNSRYITYGTFDPKLLFIDSSNSCDQQCSISKWILKAKKLLIVVGGSAISFAIPILRVANYHGIPIKVVWILRDYRDLAVLKCFDGFIHGDEFEIFVTGGTGAERRPSVNSKPSYGTFKSAGKYLEQDLEQNETAELLSVSSAEDHHQELESVDVDFVKTENDGCISDCQKTLTMDCGFHDTVFSGSYSEYDYSQQQAEQSLSHNAEHSAASRKSSTSGFNEEFVPHLDSSNPRDLDYTLTIKGLHLEHRIYLGRPVLNFRYYNWCIAANDTFTQCSGPVMDEDSNLVCCKDLPGRLRVAVSEQQKADLGKVWVISAGPKSLVKNMRLWVNENGFKYHEEAFYV</sequence>
<proteinExistence type="predicted"/>
<feature type="transmembrane region" description="Helical" evidence="11">
    <location>
        <begin position="232"/>
        <end position="252"/>
    </location>
</feature>
<dbReference type="InterPro" id="IPR050369">
    <property type="entry name" value="RBOH/FRE"/>
</dbReference>
<protein>
    <recommendedName>
        <fullName evidence="12">Ferric oxidoreductase domain-containing protein</fullName>
    </recommendedName>
</protein>
<keyword evidence="14" id="KW-1185">Reference proteome</keyword>
<organism evidence="13 14">
    <name type="scientific">Metschnikowia bicuspidata</name>
    <dbReference type="NCBI Taxonomy" id="27322"/>
    <lineage>
        <taxon>Eukaryota</taxon>
        <taxon>Fungi</taxon>
        <taxon>Dikarya</taxon>
        <taxon>Ascomycota</taxon>
        <taxon>Saccharomycotina</taxon>
        <taxon>Pichiomycetes</taxon>
        <taxon>Metschnikowiaceae</taxon>
        <taxon>Metschnikowia</taxon>
    </lineage>
</organism>
<dbReference type="AlphaFoldDB" id="A0A4P9ZIK7"/>
<keyword evidence="7" id="KW-0560">Oxidoreductase</keyword>
<accession>A0A4P9ZIK7</accession>
<evidence type="ECO:0000256" key="7">
    <source>
        <dbReference type="ARBA" id="ARBA00023002"/>
    </source>
</evidence>
<evidence type="ECO:0000256" key="9">
    <source>
        <dbReference type="ARBA" id="ARBA00023136"/>
    </source>
</evidence>
<keyword evidence="3 11" id="KW-0812">Transmembrane</keyword>
<feature type="compositionally biased region" description="Polar residues" evidence="10">
    <location>
        <begin position="560"/>
        <end position="569"/>
    </location>
</feature>
<dbReference type="EMBL" id="ML004428">
    <property type="protein sequence ID" value="RKP33017.1"/>
    <property type="molecule type" value="Genomic_DNA"/>
</dbReference>
<dbReference type="PANTHER" id="PTHR11972:SF178">
    <property type="entry name" value="FERRIC REDUCTASE TRANSMEMBRANE COMPONENT 8-RELATED"/>
    <property type="match status" value="1"/>
</dbReference>
<keyword evidence="6 11" id="KW-1133">Transmembrane helix</keyword>
<evidence type="ECO:0000256" key="5">
    <source>
        <dbReference type="ARBA" id="ARBA00022982"/>
    </source>
</evidence>
<keyword evidence="8" id="KW-0813">Transport</keyword>
<feature type="transmembrane region" description="Helical" evidence="11">
    <location>
        <begin position="171"/>
        <end position="191"/>
    </location>
</feature>
<keyword evidence="9 11" id="KW-0472">Membrane</keyword>
<feature type="transmembrane region" description="Helical" evidence="11">
    <location>
        <begin position="32"/>
        <end position="53"/>
    </location>
</feature>
<keyword evidence="8" id="KW-0406">Ion transport</keyword>
<evidence type="ECO:0000256" key="8">
    <source>
        <dbReference type="ARBA" id="ARBA00023065"/>
    </source>
</evidence>
<dbReference type="GO" id="GO:0033215">
    <property type="term" value="P:reductive iron assimilation"/>
    <property type="evidence" value="ECO:0007669"/>
    <property type="project" value="TreeGrafter"/>
</dbReference>
<feature type="transmembrane region" description="Helical" evidence="11">
    <location>
        <begin position="97"/>
        <end position="123"/>
    </location>
</feature>
<evidence type="ECO:0000256" key="11">
    <source>
        <dbReference type="SAM" id="Phobius"/>
    </source>
</evidence>
<dbReference type="GO" id="GO:0000293">
    <property type="term" value="F:ferric-chelate reductase activity"/>
    <property type="evidence" value="ECO:0007669"/>
    <property type="project" value="TreeGrafter"/>
</dbReference>
<dbReference type="Proteomes" id="UP000268321">
    <property type="component" value="Unassembled WGS sequence"/>
</dbReference>
<gene>
    <name evidence="13" type="ORF">METBISCDRAFT_20891</name>
</gene>
<dbReference type="InterPro" id="IPR013130">
    <property type="entry name" value="Fe3_Rdtase_TM_dom"/>
</dbReference>
<keyword evidence="5" id="KW-0249">Electron transport</keyword>
<feature type="transmembrane region" description="Helical" evidence="11">
    <location>
        <begin position="203"/>
        <end position="225"/>
    </location>
</feature>
<evidence type="ECO:0000256" key="2">
    <source>
        <dbReference type="ARBA" id="ARBA00022630"/>
    </source>
</evidence>
<dbReference type="PANTHER" id="PTHR11972">
    <property type="entry name" value="NADPH OXIDASE"/>
    <property type="match status" value="1"/>
</dbReference>
<dbReference type="Pfam" id="PF01794">
    <property type="entry name" value="Ferric_reduct"/>
    <property type="match status" value="1"/>
</dbReference>
<evidence type="ECO:0000256" key="10">
    <source>
        <dbReference type="SAM" id="MobiDB-lite"/>
    </source>
</evidence>
<name>A0A4P9ZIK7_9ASCO</name>
<feature type="region of interest" description="Disordered" evidence="10">
    <location>
        <begin position="560"/>
        <end position="591"/>
    </location>
</feature>
<comment type="subcellular location">
    <subcellularLocation>
        <location evidence="1">Membrane</location>
        <topology evidence="1">Multi-pass membrane protein</topology>
    </subcellularLocation>
</comment>
<evidence type="ECO:0000313" key="13">
    <source>
        <dbReference type="EMBL" id="RKP33017.1"/>
    </source>
</evidence>
<evidence type="ECO:0000313" key="14">
    <source>
        <dbReference type="Proteomes" id="UP000268321"/>
    </source>
</evidence>
<dbReference type="OrthoDB" id="10006946at2759"/>
<evidence type="ECO:0000256" key="1">
    <source>
        <dbReference type="ARBA" id="ARBA00004141"/>
    </source>
</evidence>
<evidence type="ECO:0000256" key="4">
    <source>
        <dbReference type="ARBA" id="ARBA00022827"/>
    </source>
</evidence>
<keyword evidence="4" id="KW-0274">FAD</keyword>
<evidence type="ECO:0000256" key="3">
    <source>
        <dbReference type="ARBA" id="ARBA00022692"/>
    </source>
</evidence>
<dbReference type="SFLD" id="SFLDF00463">
    <property type="entry name" value="AIM14"/>
    <property type="match status" value="1"/>
</dbReference>
<evidence type="ECO:0000259" key="12">
    <source>
        <dbReference type="Pfam" id="PF01794"/>
    </source>
</evidence>
<evidence type="ECO:0000256" key="6">
    <source>
        <dbReference type="ARBA" id="ARBA00022989"/>
    </source>
</evidence>